<organism evidence="2">
    <name type="scientific">Opuntia streptacantha</name>
    <name type="common">Prickly pear cactus</name>
    <name type="synonym">Opuntia cardona</name>
    <dbReference type="NCBI Taxonomy" id="393608"/>
    <lineage>
        <taxon>Eukaryota</taxon>
        <taxon>Viridiplantae</taxon>
        <taxon>Streptophyta</taxon>
        <taxon>Embryophyta</taxon>
        <taxon>Tracheophyta</taxon>
        <taxon>Spermatophyta</taxon>
        <taxon>Magnoliopsida</taxon>
        <taxon>eudicotyledons</taxon>
        <taxon>Gunneridae</taxon>
        <taxon>Pentapetalae</taxon>
        <taxon>Caryophyllales</taxon>
        <taxon>Cactineae</taxon>
        <taxon>Cactaceae</taxon>
        <taxon>Opuntioideae</taxon>
        <taxon>Opuntia</taxon>
    </lineage>
</organism>
<name>A0A7C9EVD6_OPUST</name>
<reference evidence="2" key="1">
    <citation type="journal article" date="2013" name="J. Plant Res.">
        <title>Effect of fungi and light on seed germination of three Opuntia species from semiarid lands of central Mexico.</title>
        <authorList>
            <person name="Delgado-Sanchez P."/>
            <person name="Jimenez-Bremont J.F."/>
            <person name="Guerrero-Gonzalez Mde L."/>
            <person name="Flores J."/>
        </authorList>
    </citation>
    <scope>NUCLEOTIDE SEQUENCE</scope>
    <source>
        <tissue evidence="2">Cladode</tissue>
    </source>
</reference>
<evidence type="ECO:0000256" key="1">
    <source>
        <dbReference type="SAM" id="Phobius"/>
    </source>
</evidence>
<dbReference type="EMBL" id="GISG01279620">
    <property type="protein sequence ID" value="MBA4678544.1"/>
    <property type="molecule type" value="Transcribed_RNA"/>
</dbReference>
<dbReference type="EMBL" id="GISG01279619">
    <property type="protein sequence ID" value="MBA4678543.1"/>
    <property type="molecule type" value="Transcribed_RNA"/>
</dbReference>
<evidence type="ECO:0000313" key="2">
    <source>
        <dbReference type="EMBL" id="MBA4678542.1"/>
    </source>
</evidence>
<feature type="transmembrane region" description="Helical" evidence="1">
    <location>
        <begin position="101"/>
        <end position="122"/>
    </location>
</feature>
<dbReference type="AlphaFoldDB" id="A0A7C9EVD6"/>
<accession>A0A7C9EVD6</accession>
<proteinExistence type="predicted"/>
<keyword evidence="1" id="KW-1133">Transmembrane helix</keyword>
<sequence length="131" mass="14786">MISATHHAAILTTVITSRIRRTHFRHSLSHRHYHRHRRYPPPSNKPINSPLFSSSLSALSSQFCFLLPAVLSFSGVSPPWPTSSPGGTTRTRRSLVHSMKVTIFLVKSMIRTILWLITPFGLSPPLDYSNQ</sequence>
<keyword evidence="1" id="KW-0472">Membrane</keyword>
<dbReference type="EMBL" id="GISG01279618">
    <property type="protein sequence ID" value="MBA4678542.1"/>
    <property type="molecule type" value="Transcribed_RNA"/>
</dbReference>
<keyword evidence="1" id="KW-0812">Transmembrane</keyword>
<reference evidence="2" key="2">
    <citation type="submission" date="2020-07" db="EMBL/GenBank/DDBJ databases">
        <authorList>
            <person name="Vera ALvarez R."/>
            <person name="Arias-Moreno D.M."/>
            <person name="Jimenez-Jacinto V."/>
            <person name="Jimenez-Bremont J.F."/>
            <person name="Swaminathan K."/>
            <person name="Moose S.P."/>
            <person name="Guerrero-Gonzalez M.L."/>
            <person name="Marino-Ramirez L."/>
            <person name="Landsman D."/>
            <person name="Rodriguez-Kessler M."/>
            <person name="Delgado-Sanchez P."/>
        </authorList>
    </citation>
    <scope>NUCLEOTIDE SEQUENCE</scope>
    <source>
        <tissue evidence="2">Cladode</tissue>
    </source>
</reference>
<protein>
    <submittedName>
        <fullName evidence="2">Uncharacterized protein</fullName>
    </submittedName>
</protein>